<feature type="region of interest" description="Disordered" evidence="1">
    <location>
        <begin position="167"/>
        <end position="232"/>
    </location>
</feature>
<feature type="compositionally biased region" description="Polar residues" evidence="1">
    <location>
        <begin position="189"/>
        <end position="200"/>
    </location>
</feature>
<evidence type="ECO:0000313" key="3">
    <source>
        <dbReference type="Proteomes" id="UP000192247"/>
    </source>
</evidence>
<organism evidence="2 3">
    <name type="scientific">Tropilaelaps mercedesae</name>
    <dbReference type="NCBI Taxonomy" id="418985"/>
    <lineage>
        <taxon>Eukaryota</taxon>
        <taxon>Metazoa</taxon>
        <taxon>Ecdysozoa</taxon>
        <taxon>Arthropoda</taxon>
        <taxon>Chelicerata</taxon>
        <taxon>Arachnida</taxon>
        <taxon>Acari</taxon>
        <taxon>Parasitiformes</taxon>
        <taxon>Mesostigmata</taxon>
        <taxon>Gamasina</taxon>
        <taxon>Dermanyssoidea</taxon>
        <taxon>Laelapidae</taxon>
        <taxon>Tropilaelaps</taxon>
    </lineage>
</organism>
<proteinExistence type="predicted"/>
<feature type="compositionally biased region" description="Basic and acidic residues" evidence="1">
    <location>
        <begin position="215"/>
        <end position="232"/>
    </location>
</feature>
<accession>A0A1V9XWL6</accession>
<evidence type="ECO:0000313" key="2">
    <source>
        <dbReference type="EMBL" id="OQR77895.1"/>
    </source>
</evidence>
<name>A0A1V9XWL6_9ACAR</name>
<dbReference type="EMBL" id="MNPL01002902">
    <property type="protein sequence ID" value="OQR77895.1"/>
    <property type="molecule type" value="Genomic_DNA"/>
</dbReference>
<evidence type="ECO:0000256" key="1">
    <source>
        <dbReference type="SAM" id="MobiDB-lite"/>
    </source>
</evidence>
<dbReference type="Proteomes" id="UP000192247">
    <property type="component" value="Unassembled WGS sequence"/>
</dbReference>
<dbReference type="InParanoid" id="A0A1V9XWL6"/>
<dbReference type="Gene3D" id="2.60.40.790">
    <property type="match status" value="1"/>
</dbReference>
<reference evidence="2 3" key="1">
    <citation type="journal article" date="2017" name="Gigascience">
        <title>Draft genome of the honey bee ectoparasitic mite, Tropilaelaps mercedesae, is shaped by the parasitic life history.</title>
        <authorList>
            <person name="Dong X."/>
            <person name="Armstrong S.D."/>
            <person name="Xia D."/>
            <person name="Makepeace B.L."/>
            <person name="Darby A.C."/>
            <person name="Kadowaki T."/>
        </authorList>
    </citation>
    <scope>NUCLEOTIDE SEQUENCE [LARGE SCALE GENOMIC DNA]</scope>
    <source>
        <strain evidence="2">Wuxi-XJTLU</strain>
    </source>
</reference>
<dbReference type="SUPFAM" id="SSF49764">
    <property type="entry name" value="HSP20-like chaperones"/>
    <property type="match status" value="1"/>
</dbReference>
<gene>
    <name evidence="2" type="ORF">BIW11_00382</name>
</gene>
<keyword evidence="3" id="KW-1185">Reference proteome</keyword>
<comment type="caution">
    <text evidence="2">The sequence shown here is derived from an EMBL/GenBank/DDBJ whole genome shotgun (WGS) entry which is preliminary data.</text>
</comment>
<sequence>MFEDCCRNDMKSWFEKHIQSMEEDLCSRNLRHLIKVDPQRRRRVFEEMFMSSSPCSQSPHDDSKVLCDLALSAERFGPEDIEITLKGKELTVHARKEVKFESGFSLREVKNTVKIGEEFDLEKLSAHLTDSRIIIKAPLVKVTPEKRTGNVEIKVKRIVNDDIESSKADLKRNEDSSGDIESSSRNKDVSTNQLDRTVNVQVDKDVNTRNAQMCHEIDSKNGEQTRHTSLRKSYETKNCEIKKSDENEYVLKRTFKMKSHSEAKEENVEL</sequence>
<dbReference type="OrthoDB" id="1431247at2759"/>
<dbReference type="InterPro" id="IPR008978">
    <property type="entry name" value="HSP20-like_chaperone"/>
</dbReference>
<dbReference type="AlphaFoldDB" id="A0A1V9XWL6"/>
<protein>
    <submittedName>
        <fullName evidence="2">Major egg antigen-like</fullName>
    </submittedName>
</protein>